<dbReference type="RefSeq" id="WP_145444909.1">
    <property type="nucleotide sequence ID" value="NZ_CP036280.1"/>
</dbReference>
<dbReference type="Proteomes" id="UP000320386">
    <property type="component" value="Chromosome"/>
</dbReference>
<dbReference type="OrthoDB" id="285341at2"/>
<dbReference type="KEGG" id="mcad:Pan265_05940"/>
<dbReference type="EMBL" id="CP036280">
    <property type="protein sequence ID" value="QDU70759.1"/>
    <property type="molecule type" value="Genomic_DNA"/>
</dbReference>
<organism evidence="1 2">
    <name type="scientific">Mucisphaera calidilacus</name>
    <dbReference type="NCBI Taxonomy" id="2527982"/>
    <lineage>
        <taxon>Bacteria</taxon>
        <taxon>Pseudomonadati</taxon>
        <taxon>Planctomycetota</taxon>
        <taxon>Phycisphaerae</taxon>
        <taxon>Phycisphaerales</taxon>
        <taxon>Phycisphaeraceae</taxon>
        <taxon>Mucisphaera</taxon>
    </lineage>
</organism>
<name>A0A518BUW5_9BACT</name>
<reference evidence="1 2" key="1">
    <citation type="submission" date="2019-02" db="EMBL/GenBank/DDBJ databases">
        <title>Deep-cultivation of Planctomycetes and their phenomic and genomic characterization uncovers novel biology.</title>
        <authorList>
            <person name="Wiegand S."/>
            <person name="Jogler M."/>
            <person name="Boedeker C."/>
            <person name="Pinto D."/>
            <person name="Vollmers J."/>
            <person name="Rivas-Marin E."/>
            <person name="Kohn T."/>
            <person name="Peeters S.H."/>
            <person name="Heuer A."/>
            <person name="Rast P."/>
            <person name="Oberbeckmann S."/>
            <person name="Bunk B."/>
            <person name="Jeske O."/>
            <person name="Meyerdierks A."/>
            <person name="Storesund J.E."/>
            <person name="Kallscheuer N."/>
            <person name="Luecker S."/>
            <person name="Lage O.M."/>
            <person name="Pohl T."/>
            <person name="Merkel B.J."/>
            <person name="Hornburger P."/>
            <person name="Mueller R.-W."/>
            <person name="Bruemmer F."/>
            <person name="Labrenz M."/>
            <person name="Spormann A.M."/>
            <person name="Op den Camp H."/>
            <person name="Overmann J."/>
            <person name="Amann R."/>
            <person name="Jetten M.S.M."/>
            <person name="Mascher T."/>
            <person name="Medema M.H."/>
            <person name="Devos D.P."/>
            <person name="Kaster A.-K."/>
            <person name="Ovreas L."/>
            <person name="Rohde M."/>
            <person name="Galperin M.Y."/>
            <person name="Jogler C."/>
        </authorList>
    </citation>
    <scope>NUCLEOTIDE SEQUENCE [LARGE SCALE GENOMIC DNA]</scope>
    <source>
        <strain evidence="1 2">Pan265</strain>
    </source>
</reference>
<protein>
    <submittedName>
        <fullName evidence="1">Uncharacterized protein</fullName>
    </submittedName>
</protein>
<proteinExistence type="predicted"/>
<sequence length="206" mass="23714">MSTKAYVSSGYRWRLGIIAVVCLGFAALCVKDGFYTYPAQAREYKMYRAFEEEFPKAETPDWNEQWEEYALIEGLPQDPTNIKKRSDFDIYTQFIMLAITAPVGLIYGYRGVTSGGWWVEADENGVRANGGKSATWDQIKNLDMTRWKKGIAYVEYEDQGTPSRILIDDWKFQKEPTHAIMETIEQHWGDSAHDHDEDVETAEEQA</sequence>
<evidence type="ECO:0000313" key="2">
    <source>
        <dbReference type="Proteomes" id="UP000320386"/>
    </source>
</evidence>
<gene>
    <name evidence="1" type="ORF">Pan265_05940</name>
</gene>
<dbReference type="AlphaFoldDB" id="A0A518BUW5"/>
<accession>A0A518BUW5</accession>
<keyword evidence="2" id="KW-1185">Reference proteome</keyword>
<evidence type="ECO:0000313" key="1">
    <source>
        <dbReference type="EMBL" id="QDU70759.1"/>
    </source>
</evidence>